<dbReference type="EMBL" id="CP029352">
    <property type="protein sequence ID" value="AWK85825.1"/>
    <property type="molecule type" value="Genomic_DNA"/>
</dbReference>
<keyword evidence="1" id="KW-0547">Nucleotide-binding</keyword>
<dbReference type="SMART" id="SM00490">
    <property type="entry name" value="HELICc"/>
    <property type="match status" value="1"/>
</dbReference>
<evidence type="ECO:0000256" key="2">
    <source>
        <dbReference type="ARBA" id="ARBA00022801"/>
    </source>
</evidence>
<feature type="domain" description="Helicase C-terminal" evidence="5">
    <location>
        <begin position="1"/>
        <end position="127"/>
    </location>
</feature>
<sequence length="461" mass="52172">MGVLTHHGNTPHGIRLSVEHAMKMRHAKLVVCTSTLAQGVNLPIRYLILSSLRQGSEKISVRDFHNLMGRAGRSGMYTEGSVIFTSPNLYDSRQYRNGNFSKSWTEVLHLLNPEMAEPCISEIQKLVMPIEAKATERQYDLAPDELLTMYSSSSEEALDRVRQICLELGEDDSDKIEEQLADRFKTLSVIESYMTALEEFDSGSVARLLETTFAFMQSSSDERTKLSRIFTWLSSRIADTLTEAEKRRSYGKTLLGISDAMQVEAWVNQHRENLPFIVSYEDMLVAIWPLMQDTMKNKTFIKCVPKADMVVFALEWMAGHTFSQLHESMNRVGVKTKWGKGFRKVTIDQVVEIFEGGIAFDGMLIVNAVAEFLGEEDPSYTIVKGLQKRIKYGLSDDSSISLYEMGFSDRLVAQELSVVTSPHHRRLDVIDVLREKKDQASEILQRYPSYYSGVLATLIGG</sequence>
<evidence type="ECO:0000313" key="6">
    <source>
        <dbReference type="EMBL" id="AWK85825.1"/>
    </source>
</evidence>
<gene>
    <name evidence="6" type="ORF">DEW08_02285</name>
</gene>
<keyword evidence="7" id="KW-1185">Reference proteome</keyword>
<dbReference type="KEGG" id="azz:DEW08_02285"/>
<organism evidence="6 7">
    <name type="scientific">Azospirillum thermophilum</name>
    <dbReference type="NCBI Taxonomy" id="2202148"/>
    <lineage>
        <taxon>Bacteria</taxon>
        <taxon>Pseudomonadati</taxon>
        <taxon>Pseudomonadota</taxon>
        <taxon>Alphaproteobacteria</taxon>
        <taxon>Rhodospirillales</taxon>
        <taxon>Azospirillaceae</taxon>
        <taxon>Azospirillum</taxon>
    </lineage>
</organism>
<dbReference type="PANTHER" id="PTHR47961:SF10">
    <property type="entry name" value="ATP-DEPENDENT DNA HELICASE HEL308"/>
    <property type="match status" value="1"/>
</dbReference>
<proteinExistence type="predicted"/>
<dbReference type="GO" id="GO:0004386">
    <property type="term" value="F:helicase activity"/>
    <property type="evidence" value="ECO:0007669"/>
    <property type="project" value="UniProtKB-KW"/>
</dbReference>
<dbReference type="Gene3D" id="3.40.50.300">
    <property type="entry name" value="P-loop containing nucleotide triphosphate hydrolases"/>
    <property type="match status" value="1"/>
</dbReference>
<dbReference type="InterPro" id="IPR050474">
    <property type="entry name" value="Hel308_SKI2-like"/>
</dbReference>
<keyword evidence="3" id="KW-0347">Helicase</keyword>
<evidence type="ECO:0000313" key="7">
    <source>
        <dbReference type="Proteomes" id="UP000245629"/>
    </source>
</evidence>
<dbReference type="GO" id="GO:0005524">
    <property type="term" value="F:ATP binding"/>
    <property type="evidence" value="ECO:0007669"/>
    <property type="project" value="UniProtKB-KW"/>
</dbReference>
<evidence type="ECO:0000256" key="1">
    <source>
        <dbReference type="ARBA" id="ARBA00022741"/>
    </source>
</evidence>
<dbReference type="Proteomes" id="UP000245629">
    <property type="component" value="Chromosome 1"/>
</dbReference>
<dbReference type="GO" id="GO:0016787">
    <property type="term" value="F:hydrolase activity"/>
    <property type="evidence" value="ECO:0007669"/>
    <property type="project" value="UniProtKB-KW"/>
</dbReference>
<keyword evidence="4" id="KW-0067">ATP-binding</keyword>
<dbReference type="SUPFAM" id="SSF52540">
    <property type="entry name" value="P-loop containing nucleoside triphosphate hydrolases"/>
    <property type="match status" value="1"/>
</dbReference>
<evidence type="ECO:0000259" key="5">
    <source>
        <dbReference type="PROSITE" id="PS51194"/>
    </source>
</evidence>
<evidence type="ECO:0000256" key="4">
    <source>
        <dbReference type="ARBA" id="ARBA00022840"/>
    </source>
</evidence>
<reference evidence="7" key="1">
    <citation type="submission" date="2018-05" db="EMBL/GenBank/DDBJ databases">
        <title>Azospirillum thermophila sp. nov., a novel isolated from hot spring.</title>
        <authorList>
            <person name="Zhao Z."/>
        </authorList>
    </citation>
    <scope>NUCLEOTIDE SEQUENCE [LARGE SCALE GENOMIC DNA]</scope>
    <source>
        <strain evidence="7">CFH 70021</strain>
    </source>
</reference>
<dbReference type="InterPro" id="IPR027417">
    <property type="entry name" value="P-loop_NTPase"/>
</dbReference>
<evidence type="ECO:0000256" key="3">
    <source>
        <dbReference type="ARBA" id="ARBA00022806"/>
    </source>
</evidence>
<dbReference type="AlphaFoldDB" id="A0A2S2CN00"/>
<accession>A0A2S2CN00</accession>
<protein>
    <recommendedName>
        <fullName evidence="5">Helicase C-terminal domain-containing protein</fullName>
    </recommendedName>
</protein>
<name>A0A2S2CN00_9PROT</name>
<dbReference type="Pfam" id="PF00271">
    <property type="entry name" value="Helicase_C"/>
    <property type="match status" value="1"/>
</dbReference>
<dbReference type="PANTHER" id="PTHR47961">
    <property type="entry name" value="DNA POLYMERASE THETA, PUTATIVE (AFU_ORTHOLOGUE AFUA_1G05260)-RELATED"/>
    <property type="match status" value="1"/>
</dbReference>
<dbReference type="PROSITE" id="PS51194">
    <property type="entry name" value="HELICASE_CTER"/>
    <property type="match status" value="1"/>
</dbReference>
<dbReference type="InterPro" id="IPR001650">
    <property type="entry name" value="Helicase_C-like"/>
</dbReference>
<keyword evidence="2" id="KW-0378">Hydrolase</keyword>